<dbReference type="NCBIfam" id="TIGR00688">
    <property type="entry name" value="rarD"/>
    <property type="match status" value="1"/>
</dbReference>
<feature type="transmembrane region" description="Helical" evidence="8">
    <location>
        <begin position="216"/>
        <end position="237"/>
    </location>
</feature>
<comment type="similarity">
    <text evidence="2">Belongs to the EamA transporter family.</text>
</comment>
<evidence type="ECO:0000259" key="9">
    <source>
        <dbReference type="Pfam" id="PF00892"/>
    </source>
</evidence>
<feature type="transmembrane region" description="Helical" evidence="8">
    <location>
        <begin position="111"/>
        <end position="128"/>
    </location>
</feature>
<dbReference type="PANTHER" id="PTHR22911">
    <property type="entry name" value="ACYL-MALONYL CONDENSING ENZYME-RELATED"/>
    <property type="match status" value="1"/>
</dbReference>
<evidence type="ECO:0000313" key="10">
    <source>
        <dbReference type="EMBL" id="SHK23565.1"/>
    </source>
</evidence>
<evidence type="ECO:0000256" key="2">
    <source>
        <dbReference type="ARBA" id="ARBA00007362"/>
    </source>
</evidence>
<evidence type="ECO:0000256" key="6">
    <source>
        <dbReference type="ARBA" id="ARBA00022989"/>
    </source>
</evidence>
<protein>
    <submittedName>
        <fullName evidence="10">Chloramphenicol-sensitive protein RarD</fullName>
    </submittedName>
</protein>
<dbReference type="SUPFAM" id="SSF103481">
    <property type="entry name" value="Multidrug resistance efflux transporter EmrE"/>
    <property type="match status" value="2"/>
</dbReference>
<proteinExistence type="inferred from homology"/>
<gene>
    <name evidence="10" type="ORF">SAMN02745123_01195</name>
</gene>
<dbReference type="EMBL" id="FRAR01000009">
    <property type="protein sequence ID" value="SHK23565.1"/>
    <property type="molecule type" value="Genomic_DNA"/>
</dbReference>
<feature type="transmembrane region" description="Helical" evidence="8">
    <location>
        <begin position="42"/>
        <end position="59"/>
    </location>
</feature>
<keyword evidence="11" id="KW-1185">Reference proteome</keyword>
<feature type="transmembrane region" description="Helical" evidence="8">
    <location>
        <begin position="186"/>
        <end position="204"/>
    </location>
</feature>
<sequence length="320" mass="35569">MKLDTSNKQGMGIIAATFAYILWGLLPAYWKLVEKVPAFEILAHRILWAFVFMIALLLVTGKVKSYLTELKEIIQDWKKLVSMILASILISVNWCTYIWAVNNNHIIETSLGYYINPLVSVLLGIVVLKERLTFWQYMGILLALIGVLNITLHFGTVPWIALSLAISFGLYGLVKKTVKLGSVTGITTETLLVCPIALLYLGMLHNQGSGFFDFSVSAIPFLLMGAGVVTAVPLILFASGAQRLPLTIVGLLQYIAPTIALILGVSLYKESFTSVHLVSFSFIWSALILFSLAKTKPLLQLEALLFKKAFWKTKEPHKNF</sequence>
<feature type="transmembrane region" description="Helical" evidence="8">
    <location>
        <begin position="80"/>
        <end position="99"/>
    </location>
</feature>
<dbReference type="GO" id="GO:0005886">
    <property type="term" value="C:plasma membrane"/>
    <property type="evidence" value="ECO:0007669"/>
    <property type="project" value="UniProtKB-SubCell"/>
</dbReference>
<organism evidence="10 11">
    <name type="scientific">Desulforamulus aeronauticus DSM 10349</name>
    <dbReference type="NCBI Taxonomy" id="1121421"/>
    <lineage>
        <taxon>Bacteria</taxon>
        <taxon>Bacillati</taxon>
        <taxon>Bacillota</taxon>
        <taxon>Clostridia</taxon>
        <taxon>Eubacteriales</taxon>
        <taxon>Peptococcaceae</taxon>
        <taxon>Desulforamulus</taxon>
    </lineage>
</organism>
<keyword evidence="7 8" id="KW-0472">Membrane</keyword>
<evidence type="ECO:0000256" key="3">
    <source>
        <dbReference type="ARBA" id="ARBA00022448"/>
    </source>
</evidence>
<dbReference type="InterPro" id="IPR037185">
    <property type="entry name" value="EmrE-like"/>
</dbReference>
<name>A0A1M6QTS9_9FIRM</name>
<evidence type="ECO:0000256" key="8">
    <source>
        <dbReference type="SAM" id="Phobius"/>
    </source>
</evidence>
<feature type="domain" description="EamA" evidence="9">
    <location>
        <begin position="11"/>
        <end position="151"/>
    </location>
</feature>
<dbReference type="STRING" id="1121421.SAMN02745123_01195"/>
<evidence type="ECO:0000256" key="5">
    <source>
        <dbReference type="ARBA" id="ARBA00022692"/>
    </source>
</evidence>
<dbReference type="Proteomes" id="UP000183997">
    <property type="component" value="Unassembled WGS sequence"/>
</dbReference>
<reference evidence="11" key="1">
    <citation type="submission" date="2016-11" db="EMBL/GenBank/DDBJ databases">
        <authorList>
            <person name="Varghese N."/>
            <person name="Submissions S."/>
        </authorList>
    </citation>
    <scope>NUCLEOTIDE SEQUENCE [LARGE SCALE GENOMIC DNA]</scope>
    <source>
        <strain evidence="11">DSM 10349</strain>
    </source>
</reference>
<feature type="domain" description="EamA" evidence="9">
    <location>
        <begin position="160"/>
        <end position="291"/>
    </location>
</feature>
<dbReference type="OrthoDB" id="369870at2"/>
<dbReference type="RefSeq" id="WP_072911800.1">
    <property type="nucleotide sequence ID" value="NZ_FRAR01000009.1"/>
</dbReference>
<feature type="transmembrane region" description="Helical" evidence="8">
    <location>
        <begin position="12"/>
        <end position="30"/>
    </location>
</feature>
<evidence type="ECO:0000256" key="4">
    <source>
        <dbReference type="ARBA" id="ARBA00022475"/>
    </source>
</evidence>
<dbReference type="Gene3D" id="1.10.3730.20">
    <property type="match status" value="1"/>
</dbReference>
<keyword evidence="6 8" id="KW-1133">Transmembrane helix</keyword>
<dbReference type="InterPro" id="IPR004626">
    <property type="entry name" value="RarD"/>
</dbReference>
<keyword evidence="4" id="KW-1003">Cell membrane</keyword>
<accession>A0A1M6QTS9</accession>
<feature type="transmembrane region" description="Helical" evidence="8">
    <location>
        <begin position="135"/>
        <end position="152"/>
    </location>
</feature>
<evidence type="ECO:0000256" key="7">
    <source>
        <dbReference type="ARBA" id="ARBA00023136"/>
    </source>
</evidence>
<keyword evidence="3" id="KW-0813">Transport</keyword>
<feature type="transmembrane region" description="Helical" evidence="8">
    <location>
        <begin position="158"/>
        <end position="174"/>
    </location>
</feature>
<evidence type="ECO:0000313" key="11">
    <source>
        <dbReference type="Proteomes" id="UP000183997"/>
    </source>
</evidence>
<dbReference type="AlphaFoldDB" id="A0A1M6QTS9"/>
<evidence type="ECO:0000256" key="1">
    <source>
        <dbReference type="ARBA" id="ARBA00004651"/>
    </source>
</evidence>
<dbReference type="Pfam" id="PF00892">
    <property type="entry name" value="EamA"/>
    <property type="match status" value="2"/>
</dbReference>
<feature type="transmembrane region" description="Helical" evidence="8">
    <location>
        <begin position="244"/>
        <end position="268"/>
    </location>
</feature>
<dbReference type="PANTHER" id="PTHR22911:SF137">
    <property type="entry name" value="SOLUTE CARRIER FAMILY 35 MEMBER G2-RELATED"/>
    <property type="match status" value="1"/>
</dbReference>
<comment type="subcellular location">
    <subcellularLocation>
        <location evidence="1">Cell membrane</location>
        <topology evidence="1">Multi-pass membrane protein</topology>
    </subcellularLocation>
</comment>
<dbReference type="InterPro" id="IPR000620">
    <property type="entry name" value="EamA_dom"/>
</dbReference>
<feature type="transmembrane region" description="Helical" evidence="8">
    <location>
        <begin position="274"/>
        <end position="293"/>
    </location>
</feature>
<keyword evidence="5 8" id="KW-0812">Transmembrane</keyword>